<organism evidence="2 3">
    <name type="scientific">Mycoplasma phocoenae</name>
    <dbReference type="NCBI Taxonomy" id="754517"/>
    <lineage>
        <taxon>Bacteria</taxon>
        <taxon>Bacillati</taxon>
        <taxon>Mycoplasmatota</taxon>
        <taxon>Mollicutes</taxon>
        <taxon>Mycoplasmataceae</taxon>
        <taxon>Mycoplasma</taxon>
    </lineage>
</organism>
<sequence>MQKIKLVRYFLSETFDENKQISFNLKRVNEKQIINFKHLWEGIEKFNKLGNKDIDNGYKAKVWFHKNRTFRGSASPKACEIIIKRLKEEKIKEIDAIEFINNENLVEKNISKSKNNEDSKKDGLITSQKK</sequence>
<accession>A0A858U534</accession>
<dbReference type="EMBL" id="CP051481">
    <property type="protein sequence ID" value="QJG67179.1"/>
    <property type="molecule type" value="Genomic_DNA"/>
</dbReference>
<reference evidence="2 3" key="1">
    <citation type="submission" date="2020-04" db="EMBL/GenBank/DDBJ databases">
        <title>Novel Mycoplasma species detected in Phocoena phocoena (harbor porpoise) from the USA.</title>
        <authorList>
            <person name="Volokhov D.V."/>
        </authorList>
    </citation>
    <scope>NUCLEOTIDE SEQUENCE [LARGE SCALE GENOMIC DNA]</scope>
    <source>
        <strain evidence="2 3">Phocoena C-264-GEN</strain>
    </source>
</reference>
<evidence type="ECO:0000313" key="3">
    <source>
        <dbReference type="Proteomes" id="UP000501060"/>
    </source>
</evidence>
<dbReference type="AlphaFoldDB" id="A0A858U534"/>
<feature type="compositionally biased region" description="Basic and acidic residues" evidence="1">
    <location>
        <begin position="110"/>
        <end position="123"/>
    </location>
</feature>
<protein>
    <submittedName>
        <fullName evidence="2">Uncharacterized protein</fullName>
    </submittedName>
</protein>
<dbReference type="RefSeq" id="WP_169605228.1">
    <property type="nucleotide sequence ID" value="NZ_CP051481.1"/>
</dbReference>
<proteinExistence type="predicted"/>
<gene>
    <name evidence="2" type="ORF">HGG69_02600</name>
</gene>
<evidence type="ECO:0000256" key="1">
    <source>
        <dbReference type="SAM" id="MobiDB-lite"/>
    </source>
</evidence>
<feature type="region of interest" description="Disordered" evidence="1">
    <location>
        <begin position="110"/>
        <end position="130"/>
    </location>
</feature>
<keyword evidence="3" id="KW-1185">Reference proteome</keyword>
<dbReference type="Proteomes" id="UP000501060">
    <property type="component" value="Chromosome"/>
</dbReference>
<name>A0A858U534_9MOLU</name>
<dbReference type="KEGG" id="mphe:HGG69_02600"/>
<evidence type="ECO:0000313" key="2">
    <source>
        <dbReference type="EMBL" id="QJG67179.1"/>
    </source>
</evidence>